<feature type="region of interest" description="Disordered" evidence="1">
    <location>
        <begin position="1"/>
        <end position="21"/>
    </location>
</feature>
<keyword evidence="4" id="KW-1185">Reference proteome</keyword>
<keyword evidence="2" id="KW-0472">Membrane</keyword>
<feature type="transmembrane region" description="Helical" evidence="2">
    <location>
        <begin position="46"/>
        <end position="66"/>
    </location>
</feature>
<accession>A0ABU7RNP3</accession>
<evidence type="ECO:0000256" key="2">
    <source>
        <dbReference type="SAM" id="Phobius"/>
    </source>
</evidence>
<gene>
    <name evidence="3" type="ORF">V1633_06425</name>
</gene>
<keyword evidence="2" id="KW-0812">Transmembrane</keyword>
<organism evidence="3 4">
    <name type="scientific">Plantactinospora sonchi</name>
    <dbReference type="NCBI Taxonomy" id="1544735"/>
    <lineage>
        <taxon>Bacteria</taxon>
        <taxon>Bacillati</taxon>
        <taxon>Actinomycetota</taxon>
        <taxon>Actinomycetes</taxon>
        <taxon>Micromonosporales</taxon>
        <taxon>Micromonosporaceae</taxon>
        <taxon>Plantactinospora</taxon>
    </lineage>
</organism>
<evidence type="ECO:0000313" key="4">
    <source>
        <dbReference type="Proteomes" id="UP001332243"/>
    </source>
</evidence>
<sequence>MSMDPDEKYAESFLRPLAGEPRTPSVVDVDRAIADGERRLRRLRTAGAGAAAAVLVLAVTGGWVLLRTDAPVGPPDRVAIGPSPTSPTGSPSSSAPAVTPPTSCTVHRLDVPAGHPPRSVVTGADPTGRYLLGRSYPGSGPRPLIWDNGRVKAVGISGDDPQLVDVTSTGVAVGFSFVDASSGRTAAWVYRSGRLSRLAGDNTTASGINDREVIVGSVDGRPAVWSSPTSRPTMLSTPDRGWTGAAVGIDEDGTIVGALQGPSDREPDGYLWRPDGTLEKLPVPTLRGKPATTYTPHAIRHGWIVGWSALDERGARYIGAPRWNLRTGEVEPFDAAGSTEAVNRYGWTVGVGPAGAQFLADGTSVDLPDLDRNANRDGTRVLTVSDDGRTLAGQADWGEEEEPVAVRWRCR</sequence>
<evidence type="ECO:0000313" key="3">
    <source>
        <dbReference type="EMBL" id="MEE6258128.1"/>
    </source>
</evidence>
<comment type="caution">
    <text evidence="3">The sequence shown here is derived from an EMBL/GenBank/DDBJ whole genome shotgun (WGS) entry which is preliminary data.</text>
</comment>
<proteinExistence type="predicted"/>
<feature type="compositionally biased region" description="Basic and acidic residues" evidence="1">
    <location>
        <begin position="1"/>
        <end position="10"/>
    </location>
</feature>
<feature type="region of interest" description="Disordered" evidence="1">
    <location>
        <begin position="71"/>
        <end position="101"/>
    </location>
</feature>
<dbReference type="RefSeq" id="WP_331213258.1">
    <property type="nucleotide sequence ID" value="NZ_JAZGQK010000006.1"/>
</dbReference>
<dbReference type="Proteomes" id="UP001332243">
    <property type="component" value="Unassembled WGS sequence"/>
</dbReference>
<dbReference type="EMBL" id="JAZGQK010000006">
    <property type="protein sequence ID" value="MEE6258128.1"/>
    <property type="molecule type" value="Genomic_DNA"/>
</dbReference>
<evidence type="ECO:0008006" key="5">
    <source>
        <dbReference type="Google" id="ProtNLM"/>
    </source>
</evidence>
<protein>
    <recommendedName>
        <fullName evidence="5">WD40 repeat domain-containing protein</fullName>
    </recommendedName>
</protein>
<keyword evidence="2" id="KW-1133">Transmembrane helix</keyword>
<reference evidence="3 4" key="1">
    <citation type="submission" date="2024-01" db="EMBL/GenBank/DDBJ databases">
        <title>Genome insights into Plantactinospora sonchi sp. nov.</title>
        <authorList>
            <person name="Wang L."/>
        </authorList>
    </citation>
    <scope>NUCLEOTIDE SEQUENCE [LARGE SCALE GENOMIC DNA]</scope>
    <source>
        <strain evidence="3 4">NEAU-QY2</strain>
    </source>
</reference>
<name>A0ABU7RNP3_9ACTN</name>
<feature type="compositionally biased region" description="Low complexity" evidence="1">
    <location>
        <begin position="81"/>
        <end position="101"/>
    </location>
</feature>
<evidence type="ECO:0000256" key="1">
    <source>
        <dbReference type="SAM" id="MobiDB-lite"/>
    </source>
</evidence>